<accession>R7ZSF5</accession>
<dbReference type="InterPro" id="IPR029062">
    <property type="entry name" value="Class_I_gatase-like"/>
</dbReference>
<dbReference type="Proteomes" id="UP000013909">
    <property type="component" value="Unassembled WGS sequence"/>
</dbReference>
<dbReference type="Pfam" id="PF06283">
    <property type="entry name" value="ThuA"/>
    <property type="match status" value="1"/>
</dbReference>
<comment type="caution">
    <text evidence="2">The sequence shown here is derived from an EMBL/GenBank/DDBJ whole genome shotgun (WGS) entry which is preliminary data.</text>
</comment>
<gene>
    <name evidence="2" type="ORF">ADIS_2448</name>
</gene>
<dbReference type="InterPro" id="IPR029010">
    <property type="entry name" value="ThuA-like"/>
</dbReference>
<dbReference type="STRING" id="1232681.ADIS_2448"/>
<dbReference type="PATRIC" id="fig|1288963.3.peg.2441"/>
<protein>
    <recommendedName>
        <fullName evidence="1">ThuA-like domain-containing protein</fullName>
    </recommendedName>
</protein>
<dbReference type="PANTHER" id="PTHR40469:SF2">
    <property type="entry name" value="GALACTOSE-BINDING DOMAIN-LIKE SUPERFAMILY PROTEIN"/>
    <property type="match status" value="1"/>
</dbReference>
<dbReference type="EMBL" id="AQHR01000067">
    <property type="protein sequence ID" value="EON77066.1"/>
    <property type="molecule type" value="Genomic_DNA"/>
</dbReference>
<name>R7ZSF5_9BACT</name>
<keyword evidence="3" id="KW-1185">Reference proteome</keyword>
<feature type="domain" description="ThuA-like" evidence="1">
    <location>
        <begin position="46"/>
        <end position="251"/>
    </location>
</feature>
<dbReference type="PANTHER" id="PTHR40469">
    <property type="entry name" value="SECRETED GLYCOSYL HYDROLASE"/>
    <property type="match status" value="1"/>
</dbReference>
<reference evidence="2 3" key="1">
    <citation type="submission" date="2013-02" db="EMBL/GenBank/DDBJ databases">
        <title>A novel strain isolated from Lonar lake, Maharashtra, India.</title>
        <authorList>
            <person name="Singh A."/>
        </authorList>
    </citation>
    <scope>NUCLEOTIDE SEQUENCE [LARGE SCALE GENOMIC DNA]</scope>
    <source>
        <strain evidence="2 3">AK24</strain>
    </source>
</reference>
<evidence type="ECO:0000313" key="2">
    <source>
        <dbReference type="EMBL" id="EON77066.1"/>
    </source>
</evidence>
<proteinExistence type="predicted"/>
<evidence type="ECO:0000313" key="3">
    <source>
        <dbReference type="Proteomes" id="UP000013909"/>
    </source>
</evidence>
<dbReference type="Gene3D" id="3.40.50.880">
    <property type="match status" value="1"/>
</dbReference>
<dbReference type="RefSeq" id="WP_010854584.1">
    <property type="nucleotide sequence ID" value="NZ_AQHR01000067.1"/>
</dbReference>
<evidence type="ECO:0000259" key="1">
    <source>
        <dbReference type="Pfam" id="PF06283"/>
    </source>
</evidence>
<dbReference type="SUPFAM" id="SSF52317">
    <property type="entry name" value="Class I glutamine amidotransferase-like"/>
    <property type="match status" value="1"/>
</dbReference>
<organism evidence="2 3">
    <name type="scientific">Lunatimonas lonarensis</name>
    <dbReference type="NCBI Taxonomy" id="1232681"/>
    <lineage>
        <taxon>Bacteria</taxon>
        <taxon>Pseudomonadati</taxon>
        <taxon>Bacteroidota</taxon>
        <taxon>Cytophagia</taxon>
        <taxon>Cytophagales</taxon>
        <taxon>Cyclobacteriaceae</taxon>
    </lineage>
</organism>
<sequence length="253" mass="28276">MMTRSIELNHAGHWRGMIILGMTAILLLFLAVFSGAHADPPKKPIRVLMVGGGASHDFDTWYKGTDVQTLSERNFAEVTYTDNTDEVLSYLDKIDVLYLTNNQPFKDAKTREAIMKFAENGKGLVLGHAALWYNWADWPEYNLKLVSGGSRGHDKYGPFEVTAVNKKHPVMKGVPAKFTLKDELYYHKVDPNGAGIEVLATAKNEKPEAYPSVFVVKHPNARIVGIALGHDGESHDLQAYKQLLRNAVRWVAK</sequence>
<dbReference type="AlphaFoldDB" id="R7ZSF5"/>